<organism evidence="2">
    <name type="scientific">Anguilla anguilla</name>
    <name type="common">European freshwater eel</name>
    <name type="synonym">Muraena anguilla</name>
    <dbReference type="NCBI Taxonomy" id="7936"/>
    <lineage>
        <taxon>Eukaryota</taxon>
        <taxon>Metazoa</taxon>
        <taxon>Chordata</taxon>
        <taxon>Craniata</taxon>
        <taxon>Vertebrata</taxon>
        <taxon>Euteleostomi</taxon>
        <taxon>Actinopterygii</taxon>
        <taxon>Neopterygii</taxon>
        <taxon>Teleostei</taxon>
        <taxon>Anguilliformes</taxon>
        <taxon>Anguillidae</taxon>
        <taxon>Anguilla</taxon>
    </lineage>
</organism>
<name>A0A0E9XPT1_ANGAN</name>
<evidence type="ECO:0000313" key="2">
    <source>
        <dbReference type="EMBL" id="JAI04660.1"/>
    </source>
</evidence>
<dbReference type="EMBL" id="GBXM01003918">
    <property type="protein sequence ID" value="JAI04660.1"/>
    <property type="molecule type" value="Transcribed_RNA"/>
</dbReference>
<keyword evidence="1" id="KW-0472">Membrane</keyword>
<protein>
    <submittedName>
        <fullName evidence="2">Uncharacterized protein</fullName>
    </submittedName>
</protein>
<reference evidence="2" key="1">
    <citation type="submission" date="2014-11" db="EMBL/GenBank/DDBJ databases">
        <authorList>
            <person name="Amaro Gonzalez C."/>
        </authorList>
    </citation>
    <scope>NUCLEOTIDE SEQUENCE</scope>
</reference>
<reference evidence="2" key="2">
    <citation type="journal article" date="2015" name="Fish Shellfish Immunol.">
        <title>Early steps in the European eel (Anguilla anguilla)-Vibrio vulnificus interaction in the gills: Role of the RtxA13 toxin.</title>
        <authorList>
            <person name="Callol A."/>
            <person name="Pajuelo D."/>
            <person name="Ebbesson L."/>
            <person name="Teles M."/>
            <person name="MacKenzie S."/>
            <person name="Amaro C."/>
        </authorList>
    </citation>
    <scope>NUCLEOTIDE SEQUENCE</scope>
</reference>
<evidence type="ECO:0000256" key="1">
    <source>
        <dbReference type="SAM" id="Phobius"/>
    </source>
</evidence>
<feature type="transmembrane region" description="Helical" evidence="1">
    <location>
        <begin position="82"/>
        <end position="101"/>
    </location>
</feature>
<proteinExistence type="predicted"/>
<sequence length="102" mass="11765">MKVYQTCGILHYLPLDITALIRYHLCYNNSEYLVREYSGQTAFPPVSALPVFTSITVPHLTVTRNHVILQALLQPAFCLLPYIYISCFVAVFFVSSFWWCLI</sequence>
<dbReference type="AlphaFoldDB" id="A0A0E9XPT1"/>
<keyword evidence="1" id="KW-1133">Transmembrane helix</keyword>
<keyword evidence="1" id="KW-0812">Transmembrane</keyword>
<accession>A0A0E9XPT1</accession>